<dbReference type="InterPro" id="IPR021454">
    <property type="entry name" value="DUF3105"/>
</dbReference>
<gene>
    <name evidence="3" type="ordered locus">Krad_4576</name>
</gene>
<keyword evidence="4" id="KW-1185">Reference proteome</keyword>
<dbReference type="EMBL" id="CP000751">
    <property type="protein sequence ID" value="ABS06035.1"/>
    <property type="molecule type" value="Genomic_DNA"/>
</dbReference>
<dbReference type="AlphaFoldDB" id="A6WGU6"/>
<evidence type="ECO:0000313" key="3">
    <source>
        <dbReference type="EMBL" id="ABS06035.1"/>
    </source>
</evidence>
<evidence type="ECO:0000256" key="1">
    <source>
        <dbReference type="SAM" id="MobiDB-lite"/>
    </source>
</evidence>
<proteinExistence type="predicted"/>
<accession>A6WGU6</accession>
<reference evidence="4" key="1">
    <citation type="journal article" date="2008" name="PLoS ONE">
        <title>Survival in nuclear waste, extreme resistance, and potential applications gleaned from the genome sequence of Kineococcus radiotolerans SRS30216.</title>
        <authorList>
            <person name="Bagwell C.E."/>
            <person name="Bhat S."/>
            <person name="Hawkins G.M."/>
            <person name="Smith B.W."/>
            <person name="Biswas T."/>
            <person name="Hoover T.R."/>
            <person name="Saunders E."/>
            <person name="Han C.S."/>
            <person name="Tsodikov O.V."/>
            <person name="Shimkets L.J."/>
        </authorList>
    </citation>
    <scope>NUCLEOTIDE SEQUENCE [LARGE SCALE GENOMIC DNA]</scope>
    <source>
        <strain evidence="4">ATCC BAA-149 / DSM 14245 / SRS30216</strain>
    </source>
</reference>
<evidence type="ECO:0008006" key="5">
    <source>
        <dbReference type="Google" id="ProtNLM"/>
    </source>
</evidence>
<keyword evidence="2" id="KW-0812">Transmembrane</keyword>
<feature type="region of interest" description="Disordered" evidence="1">
    <location>
        <begin position="212"/>
        <end position="233"/>
    </location>
</feature>
<keyword evidence="2" id="KW-0472">Membrane</keyword>
<evidence type="ECO:0000256" key="2">
    <source>
        <dbReference type="SAM" id="Phobius"/>
    </source>
</evidence>
<dbReference type="HOGENOM" id="CLU_069355_1_0_11"/>
<dbReference type="Proteomes" id="UP000001116">
    <property type="component" value="Plasmid pKRAD01"/>
</dbReference>
<protein>
    <recommendedName>
        <fullName evidence="5">DUF3105 domain-containing protein</fullName>
    </recommendedName>
</protein>
<name>A6WGU6_KINRD</name>
<evidence type="ECO:0000313" key="4">
    <source>
        <dbReference type="Proteomes" id="UP000001116"/>
    </source>
</evidence>
<keyword evidence="2" id="KW-1133">Transmembrane helix</keyword>
<geneLocation type="plasmid" evidence="3 4">
    <name>pKRAD01</name>
</geneLocation>
<sequence length="233" mass="24799">MLCRCRCADAELVGRSRGSDMSEREVREQARRTRAAQMRARVRRGERRRAALLIAAAAVIAVGLVAAVAVPIVREQRQQAQEAATANAPIEGVQTFSELSRNHVTTPVAYPQALPVGGDHAPVWTDCGVYADAVQPTEAVHSLEHGAVWIGYRSDLPADQVQRLSALAEGNSYVLLSPVQELPSPIAVSAWGAQISLDDAGDPRLATFVRKYQQGPQTPEPGAPCSGGAGAMS</sequence>
<keyword evidence="3" id="KW-0614">Plasmid</keyword>
<feature type="transmembrane region" description="Helical" evidence="2">
    <location>
        <begin position="50"/>
        <end position="73"/>
    </location>
</feature>
<dbReference type="KEGG" id="kra:Krad_4576"/>
<organism evidence="3 4">
    <name type="scientific">Kineococcus radiotolerans (strain ATCC BAA-149 / DSM 14245 / SRS30216)</name>
    <dbReference type="NCBI Taxonomy" id="266940"/>
    <lineage>
        <taxon>Bacteria</taxon>
        <taxon>Bacillati</taxon>
        <taxon>Actinomycetota</taxon>
        <taxon>Actinomycetes</taxon>
        <taxon>Kineosporiales</taxon>
        <taxon>Kineosporiaceae</taxon>
        <taxon>Kineococcus</taxon>
    </lineage>
</organism>
<dbReference type="Pfam" id="PF11303">
    <property type="entry name" value="DUF3105"/>
    <property type="match status" value="1"/>
</dbReference>